<proteinExistence type="predicted"/>
<dbReference type="Proteomes" id="UP000178912">
    <property type="component" value="Unassembled WGS sequence"/>
</dbReference>
<sequence>MVGLTANLNSISIIIHLAGLPFSQHALILYISSLNLDPLLPIFSPQLSHIRTTGGSLNLSSAIERNLLRHQKIDVSVSLHCLHLSKAFAQLHLSYEGIL</sequence>
<gene>
    <name evidence="1" type="ORF">RAG0_03008</name>
</gene>
<name>A0A1E1K2W0_9HELO</name>
<dbReference type="AlphaFoldDB" id="A0A1E1K2W0"/>
<evidence type="ECO:0000313" key="1">
    <source>
        <dbReference type="EMBL" id="CZS92455.1"/>
    </source>
</evidence>
<evidence type="ECO:0000313" key="2">
    <source>
        <dbReference type="Proteomes" id="UP000178912"/>
    </source>
</evidence>
<organism evidence="1 2">
    <name type="scientific">Rhynchosporium agropyri</name>
    <dbReference type="NCBI Taxonomy" id="914238"/>
    <lineage>
        <taxon>Eukaryota</taxon>
        <taxon>Fungi</taxon>
        <taxon>Dikarya</taxon>
        <taxon>Ascomycota</taxon>
        <taxon>Pezizomycotina</taxon>
        <taxon>Leotiomycetes</taxon>
        <taxon>Helotiales</taxon>
        <taxon>Ploettnerulaceae</taxon>
        <taxon>Rhynchosporium</taxon>
    </lineage>
</organism>
<reference evidence="2" key="1">
    <citation type="submission" date="2016-03" db="EMBL/GenBank/DDBJ databases">
        <authorList>
            <person name="Guldener U."/>
        </authorList>
    </citation>
    <scope>NUCLEOTIDE SEQUENCE [LARGE SCALE GENOMIC DNA]</scope>
    <source>
        <strain evidence="2">04CH-RAC-A.6.1</strain>
    </source>
</reference>
<accession>A0A1E1K2W0</accession>
<protein>
    <submittedName>
        <fullName evidence="1">Uncharacterized protein</fullName>
    </submittedName>
</protein>
<keyword evidence="2" id="KW-1185">Reference proteome</keyword>
<dbReference type="EMBL" id="FJUX01000012">
    <property type="protein sequence ID" value="CZS92455.1"/>
    <property type="molecule type" value="Genomic_DNA"/>
</dbReference>